<keyword evidence="1" id="KW-0812">Transmembrane</keyword>
<organism evidence="2 3">
    <name type="scientific">Candidatus Neptunichlamydia vexilliferae</name>
    <dbReference type="NCBI Taxonomy" id="1651774"/>
    <lineage>
        <taxon>Bacteria</taxon>
        <taxon>Pseudomonadati</taxon>
        <taxon>Chlamydiota</taxon>
        <taxon>Chlamydiia</taxon>
        <taxon>Parachlamydiales</taxon>
        <taxon>Simkaniaceae</taxon>
        <taxon>Candidatus Neptunichlamydia</taxon>
    </lineage>
</organism>
<protein>
    <recommendedName>
        <fullName evidence="4">DUF3592 domain-containing protein</fullName>
    </recommendedName>
</protein>
<evidence type="ECO:0008006" key="4">
    <source>
        <dbReference type="Google" id="ProtNLM"/>
    </source>
</evidence>
<keyword evidence="1" id="KW-0472">Membrane</keyword>
<feature type="transmembrane region" description="Helical" evidence="1">
    <location>
        <begin position="114"/>
        <end position="133"/>
    </location>
</feature>
<dbReference type="EMBL" id="JAAEJV010000126">
    <property type="protein sequence ID" value="MBF5060290.1"/>
    <property type="molecule type" value="Genomic_DNA"/>
</dbReference>
<comment type="caution">
    <text evidence="2">The sequence shown here is derived from an EMBL/GenBank/DDBJ whole genome shotgun (WGS) entry which is preliminary data.</text>
</comment>
<keyword evidence="3" id="KW-1185">Reference proteome</keyword>
<dbReference type="Proteomes" id="UP001194714">
    <property type="component" value="Unassembled WGS sequence"/>
</dbReference>
<sequence length="146" mass="16758">MILAGGGALWMGGNFFYKLHHHFLLSREAHAVVSEWTVLELKPGKFSVGASYEFKVGERTLHGVYHFAKPVYPNPYLAEDLIEEWRQQPWVIWYSQKNPTFAALEKGAPVKEGIQLALCIGVFLYFLFLEGFVKRWSIKNRIPAKS</sequence>
<evidence type="ECO:0000256" key="1">
    <source>
        <dbReference type="SAM" id="Phobius"/>
    </source>
</evidence>
<proteinExistence type="predicted"/>
<gene>
    <name evidence="2" type="ORF">NEPTK9_001824</name>
</gene>
<reference evidence="2 3" key="1">
    <citation type="submission" date="2020-01" db="EMBL/GenBank/DDBJ databases">
        <title>Draft genome sequence of Cand. Neptunochlamydia vexilliferae K9.</title>
        <authorList>
            <person name="Schulz F."/>
            <person name="Koestlbacher S."/>
            <person name="Wascher F."/>
            <person name="Pizzetti I."/>
            <person name="Horn M."/>
        </authorList>
    </citation>
    <scope>NUCLEOTIDE SEQUENCE [LARGE SCALE GENOMIC DNA]</scope>
    <source>
        <strain evidence="2 3">K9</strain>
    </source>
</reference>
<name>A0ABS0B1M9_9BACT</name>
<evidence type="ECO:0000313" key="2">
    <source>
        <dbReference type="EMBL" id="MBF5060290.1"/>
    </source>
</evidence>
<accession>A0ABS0B1M9</accession>
<evidence type="ECO:0000313" key="3">
    <source>
        <dbReference type="Proteomes" id="UP001194714"/>
    </source>
</evidence>
<keyword evidence="1" id="KW-1133">Transmembrane helix</keyword>